<keyword evidence="2" id="KW-0547">Nucleotide-binding</keyword>
<evidence type="ECO:0000256" key="5">
    <source>
        <dbReference type="SAM" id="MobiDB-lite"/>
    </source>
</evidence>
<dbReference type="InterPro" id="IPR027417">
    <property type="entry name" value="P-loop_NTPase"/>
</dbReference>
<evidence type="ECO:0000259" key="6">
    <source>
        <dbReference type="PROSITE" id="PS51720"/>
    </source>
</evidence>
<dbReference type="InterPro" id="IPR006703">
    <property type="entry name" value="G_AIG1"/>
</dbReference>
<dbReference type="InterPro" id="IPR045058">
    <property type="entry name" value="GIMA/IAN/Toc"/>
</dbReference>
<dbReference type="OrthoDB" id="8954335at2759"/>
<evidence type="ECO:0000256" key="3">
    <source>
        <dbReference type="ARBA" id="ARBA00023134"/>
    </source>
</evidence>
<feature type="coiled-coil region" evidence="4">
    <location>
        <begin position="805"/>
        <end position="832"/>
    </location>
</feature>
<comment type="caution">
    <text evidence="7">The sequence shown here is derived from an EMBL/GenBank/DDBJ whole genome shotgun (WGS) entry which is preliminary data.</text>
</comment>
<name>A0A4Z2FSX6_9TELE</name>
<keyword evidence="3" id="KW-0342">GTP-binding</keyword>
<feature type="domain" description="AIG1-type G" evidence="6">
    <location>
        <begin position="484"/>
        <end position="685"/>
    </location>
</feature>
<protein>
    <submittedName>
        <fullName evidence="7">GTPase IMAP family member 4</fullName>
    </submittedName>
</protein>
<dbReference type="GO" id="GO:0005525">
    <property type="term" value="F:GTP binding"/>
    <property type="evidence" value="ECO:0007669"/>
    <property type="project" value="UniProtKB-KW"/>
</dbReference>
<feature type="coiled-coil region" evidence="4">
    <location>
        <begin position="734"/>
        <end position="777"/>
    </location>
</feature>
<feature type="region of interest" description="Disordered" evidence="5">
    <location>
        <begin position="431"/>
        <end position="483"/>
    </location>
</feature>
<comment type="similarity">
    <text evidence="1">Belongs to the TRAFAC class TrmE-Era-EngA-EngB-Septin-like GTPase superfamily. AIG1/Toc34/Toc159-like paraseptin GTPase family. IAN subfamily.</text>
</comment>
<dbReference type="Pfam" id="PF04548">
    <property type="entry name" value="AIG1"/>
    <property type="match status" value="3"/>
</dbReference>
<evidence type="ECO:0000256" key="1">
    <source>
        <dbReference type="ARBA" id="ARBA00008535"/>
    </source>
</evidence>
<evidence type="ECO:0000313" key="8">
    <source>
        <dbReference type="Proteomes" id="UP000314294"/>
    </source>
</evidence>
<dbReference type="PANTHER" id="PTHR10903">
    <property type="entry name" value="GTPASE, IMAP FAMILY MEMBER-RELATED"/>
    <property type="match status" value="1"/>
</dbReference>
<dbReference type="CDD" id="cd01852">
    <property type="entry name" value="AIG1"/>
    <property type="match status" value="1"/>
</dbReference>
<dbReference type="SUPFAM" id="SSF52540">
    <property type="entry name" value="P-loop containing nucleoside triphosphate hydrolases"/>
    <property type="match status" value="3"/>
</dbReference>
<dbReference type="PANTHER" id="PTHR10903:SF170">
    <property type="entry name" value="GTPASE IMAP FAMILY MEMBER 7"/>
    <property type="match status" value="1"/>
</dbReference>
<dbReference type="AlphaFoldDB" id="A0A4Z2FSX6"/>
<reference evidence="7 8" key="1">
    <citation type="submission" date="2019-03" db="EMBL/GenBank/DDBJ databases">
        <title>First draft genome of Liparis tanakae, snailfish: a comprehensive survey of snailfish specific genes.</title>
        <authorList>
            <person name="Kim W."/>
            <person name="Song I."/>
            <person name="Jeong J.-H."/>
            <person name="Kim D."/>
            <person name="Kim S."/>
            <person name="Ryu S."/>
            <person name="Song J.Y."/>
            <person name="Lee S.K."/>
        </authorList>
    </citation>
    <scope>NUCLEOTIDE SEQUENCE [LARGE SCALE GENOMIC DNA]</scope>
    <source>
        <tissue evidence="7">Muscle</tissue>
    </source>
</reference>
<dbReference type="Proteomes" id="UP000314294">
    <property type="component" value="Unassembled WGS sequence"/>
</dbReference>
<evidence type="ECO:0000313" key="7">
    <source>
        <dbReference type="EMBL" id="TNN44268.1"/>
    </source>
</evidence>
<proteinExistence type="inferred from homology"/>
<evidence type="ECO:0000256" key="4">
    <source>
        <dbReference type="SAM" id="Coils"/>
    </source>
</evidence>
<dbReference type="PROSITE" id="PS51720">
    <property type="entry name" value="G_AIG1"/>
    <property type="match status" value="1"/>
</dbReference>
<organism evidence="7 8">
    <name type="scientific">Liparis tanakae</name>
    <name type="common">Tanaka's snailfish</name>
    <dbReference type="NCBI Taxonomy" id="230148"/>
    <lineage>
        <taxon>Eukaryota</taxon>
        <taxon>Metazoa</taxon>
        <taxon>Chordata</taxon>
        <taxon>Craniata</taxon>
        <taxon>Vertebrata</taxon>
        <taxon>Euteleostomi</taxon>
        <taxon>Actinopterygii</taxon>
        <taxon>Neopterygii</taxon>
        <taxon>Teleostei</taxon>
        <taxon>Neoteleostei</taxon>
        <taxon>Acanthomorphata</taxon>
        <taxon>Eupercaria</taxon>
        <taxon>Perciformes</taxon>
        <taxon>Cottioidei</taxon>
        <taxon>Cottales</taxon>
        <taxon>Liparidae</taxon>
        <taxon>Liparis</taxon>
    </lineage>
</organism>
<evidence type="ECO:0000256" key="2">
    <source>
        <dbReference type="ARBA" id="ARBA00022741"/>
    </source>
</evidence>
<feature type="compositionally biased region" description="Basic and acidic residues" evidence="5">
    <location>
        <begin position="447"/>
        <end position="483"/>
    </location>
</feature>
<dbReference type="FunFam" id="3.40.50.300:FF:000366">
    <property type="entry name" value="GTPase, IMAP family member 2"/>
    <property type="match status" value="1"/>
</dbReference>
<dbReference type="Gene3D" id="3.40.50.300">
    <property type="entry name" value="P-loop containing nucleotide triphosphate hydrolases"/>
    <property type="match status" value="3"/>
</dbReference>
<feature type="coiled-coil region" evidence="4">
    <location>
        <begin position="874"/>
        <end position="959"/>
    </location>
</feature>
<keyword evidence="4" id="KW-0175">Coiled coil</keyword>
<gene>
    <name evidence="7" type="primary">GIMAP4_4</name>
    <name evidence="7" type="ORF">EYF80_045551</name>
</gene>
<keyword evidence="8" id="KW-1185">Reference proteome</keyword>
<accession>A0A4Z2FSX6</accession>
<dbReference type="EMBL" id="SRLO01000915">
    <property type="protein sequence ID" value="TNN44268.1"/>
    <property type="molecule type" value="Genomic_DNA"/>
</dbReference>
<sequence length="976" mass="111831">MFPSYQQAAPRATEAKLLPHKMAKSAAASELRIVLIGKSPNEKTKLTNLITGKTDSLHPKKSTQVAHVTSEWKKRNVTVLQTPDVSSMSENTVRHRLMTCVAQCSPGPNALLLLVKPSEFNEEDRLKIKFIMNLFGPEAFKYAMVVTTEHDRKSNSSVNQLLKEYGQRQHQMIFVKNDFPFCDRGELMEKIENMVDDNRGRYLTFAGETDTIVLPVGAKPSLNLVLCGRHGAWKTSTARAILGQRQIDPPVDSSQCVQHQGEVGGHRVSLVELPALCGKPQEKVMEESLRCISLCDPEGVHAFLLVIPMGAQSEEDKKELETIQKTFGSGVITFSRILLTLEADPNALNAETFLQENRDFKELFLGCCGGRNLVCDLEDKQQVSNVLRRVEGMKGVGCGSFTKGMFPKPPKNLGRRKSTYPGITYLRGPFQRMGPGTMSLRPQNHLGKTDSTRKEARESPRKEPRTIFTREKPKTESTRKEPSRECLRMVLIGKTGCGKSATGNTILGRGCFVSKVGQLSVTKCCQKVVGVIDGRPIVVVDTPGLFDTTLSNDEIKQELVKCITMLAPGPHVFLLVLQVGRFTQEENETVELIKEFFGEKSKDHIIVLFTRGDDLSNQTIESYLADDSDGNLNKLITECGGRYLVFNNQNKDNRSQVSQLLAMVESMVKRNGDGYFTSDILQATEEARGKAIESQLGDIKRQHRVEINVLMLALDQEKNEKFKEREEHRKKLELMEWERKMGKKEEQRRKQQDAAQQVKWEEKLQTLEEELQLVSEQNTLADWVLLLKAREAATKGKEAWEQETKAWWENRHREAEQRREEKSQEEEIMRREHEERECEALKRLSEKNMKDIRGRDEEARKKAEESYEFSENSNAEILAQMEKNQEEMKDLKMKQRNKNEQMLRHMSRKKVYQREIRRLKTKHEEQMKELKMQLFLNNMDHLNKEVDDLKKIHEAEINKWIESHMERAIQDRCSIL</sequence>